<dbReference type="OrthoDB" id="2131567at2759"/>
<accession>A0A9N9WH51</accession>
<reference evidence="1" key="1">
    <citation type="submission" date="2021-12" db="EMBL/GenBank/DDBJ databases">
        <authorList>
            <person name="King R."/>
        </authorList>
    </citation>
    <scope>NUCLEOTIDE SEQUENCE</scope>
</reference>
<name>A0A9N9WH51_9NEOP</name>
<evidence type="ECO:0000313" key="1">
    <source>
        <dbReference type="EMBL" id="CAG9792631.1"/>
    </source>
</evidence>
<proteinExistence type="predicted"/>
<keyword evidence="2" id="KW-1185">Reference proteome</keyword>
<organism evidence="1 2">
    <name type="scientific">Diatraea saccharalis</name>
    <name type="common">sugarcane borer</name>
    <dbReference type="NCBI Taxonomy" id="40085"/>
    <lineage>
        <taxon>Eukaryota</taxon>
        <taxon>Metazoa</taxon>
        <taxon>Ecdysozoa</taxon>
        <taxon>Arthropoda</taxon>
        <taxon>Hexapoda</taxon>
        <taxon>Insecta</taxon>
        <taxon>Pterygota</taxon>
        <taxon>Neoptera</taxon>
        <taxon>Endopterygota</taxon>
        <taxon>Lepidoptera</taxon>
        <taxon>Glossata</taxon>
        <taxon>Ditrysia</taxon>
        <taxon>Pyraloidea</taxon>
        <taxon>Crambidae</taxon>
        <taxon>Crambinae</taxon>
        <taxon>Diatraea</taxon>
    </lineage>
</organism>
<sequence>MCGICCKLNDTGGSEGECVGAEAAANSAMLTSALPDTWPDPYYRGPNVSVRLCAGAEGACRVAEVRAWPAGGACVALNAVGVCAPPALCKHSRGPRSNLYPDIMSIKLFGKKSSTRLITTPTHLLTSFIAIIFAQ</sequence>
<dbReference type="AlphaFoldDB" id="A0A9N9WH51"/>
<dbReference type="Proteomes" id="UP001153714">
    <property type="component" value="Chromosome 5"/>
</dbReference>
<dbReference type="EMBL" id="OU893336">
    <property type="protein sequence ID" value="CAG9792631.1"/>
    <property type="molecule type" value="Genomic_DNA"/>
</dbReference>
<protein>
    <submittedName>
        <fullName evidence="1">Uncharacterized protein</fullName>
    </submittedName>
</protein>
<gene>
    <name evidence="1" type="ORF">DIATSA_LOCUS10146</name>
</gene>
<reference evidence="1" key="2">
    <citation type="submission" date="2022-10" db="EMBL/GenBank/DDBJ databases">
        <authorList>
            <consortium name="ENA_rothamsted_submissions"/>
            <consortium name="culmorum"/>
            <person name="King R."/>
        </authorList>
    </citation>
    <scope>NUCLEOTIDE SEQUENCE</scope>
</reference>
<evidence type="ECO:0000313" key="2">
    <source>
        <dbReference type="Proteomes" id="UP001153714"/>
    </source>
</evidence>